<keyword evidence="3" id="KW-1185">Reference proteome</keyword>
<dbReference type="RefSeq" id="XP_042995139.1">
    <property type="nucleotide sequence ID" value="XM_043139205.1"/>
</dbReference>
<dbReference type="KEGG" id="uvi:66062485"/>
<dbReference type="GeneID" id="66062485"/>
<dbReference type="EMBL" id="CP072753">
    <property type="protein sequence ID" value="QUC17466.1"/>
    <property type="molecule type" value="Genomic_DNA"/>
</dbReference>
<evidence type="ECO:0000313" key="3">
    <source>
        <dbReference type="Proteomes" id="UP000027002"/>
    </source>
</evidence>
<name>A0A8E5MFG5_USTVR</name>
<reference evidence="2" key="1">
    <citation type="submission" date="2020-03" db="EMBL/GenBank/DDBJ databases">
        <title>A mixture of massive structural variations and highly conserved coding sequences in Ustilaginoidea virens genome.</title>
        <authorList>
            <person name="Zhang K."/>
            <person name="Zhao Z."/>
            <person name="Zhang Z."/>
            <person name="Li Y."/>
            <person name="Hsiang T."/>
            <person name="Sun W."/>
        </authorList>
    </citation>
    <scope>NUCLEOTIDE SEQUENCE</scope>
    <source>
        <strain evidence="2">UV-8b</strain>
    </source>
</reference>
<gene>
    <name evidence="2" type="ORF">UV8b_01707</name>
</gene>
<sequence>MTTPAGFKFNAQTPDGSNGGVSEATVPRTLFNSASPSVETGPIIRYWTQVAAGRLSFDIVSGFTTNLFAQLSSV</sequence>
<dbReference type="AlphaFoldDB" id="A0A8E5MFG5"/>
<accession>A0A8E5MFG5</accession>
<evidence type="ECO:0000256" key="1">
    <source>
        <dbReference type="SAM" id="MobiDB-lite"/>
    </source>
</evidence>
<dbReference type="Proteomes" id="UP000027002">
    <property type="component" value="Chromosome 1"/>
</dbReference>
<protein>
    <submittedName>
        <fullName evidence="2">Uncharacterized protein</fullName>
    </submittedName>
</protein>
<organism evidence="2 3">
    <name type="scientific">Ustilaginoidea virens</name>
    <name type="common">Rice false smut fungus</name>
    <name type="synonym">Villosiclava virens</name>
    <dbReference type="NCBI Taxonomy" id="1159556"/>
    <lineage>
        <taxon>Eukaryota</taxon>
        <taxon>Fungi</taxon>
        <taxon>Dikarya</taxon>
        <taxon>Ascomycota</taxon>
        <taxon>Pezizomycotina</taxon>
        <taxon>Sordariomycetes</taxon>
        <taxon>Hypocreomycetidae</taxon>
        <taxon>Hypocreales</taxon>
        <taxon>Clavicipitaceae</taxon>
        <taxon>Ustilaginoidea</taxon>
    </lineage>
</organism>
<proteinExistence type="predicted"/>
<feature type="region of interest" description="Disordered" evidence="1">
    <location>
        <begin position="1"/>
        <end position="24"/>
    </location>
</feature>
<evidence type="ECO:0000313" key="2">
    <source>
        <dbReference type="EMBL" id="QUC17466.1"/>
    </source>
</evidence>